<keyword evidence="4" id="KW-1185">Reference proteome</keyword>
<dbReference type="RefSeq" id="WP_207350578.1">
    <property type="nucleotide sequence ID" value="NZ_JAFMPY010000008.1"/>
</dbReference>
<feature type="signal peptide" evidence="1">
    <location>
        <begin position="1"/>
        <end position="27"/>
    </location>
</feature>
<dbReference type="Pfam" id="PF09832">
    <property type="entry name" value="DUF2059"/>
    <property type="match status" value="1"/>
</dbReference>
<evidence type="ECO:0000313" key="4">
    <source>
        <dbReference type="Proteomes" id="UP000664288"/>
    </source>
</evidence>
<keyword evidence="1" id="KW-0732">Signal</keyword>
<feature type="domain" description="DUF2059" evidence="2">
    <location>
        <begin position="111"/>
        <end position="167"/>
    </location>
</feature>
<reference evidence="3 4" key="1">
    <citation type="submission" date="2021-03" db="EMBL/GenBank/DDBJ databases">
        <title>Whole genome sequence of Jiella sp. MQZ13P-4.</title>
        <authorList>
            <person name="Tuo L."/>
        </authorList>
    </citation>
    <scope>NUCLEOTIDE SEQUENCE [LARGE SCALE GENOMIC DNA]</scope>
    <source>
        <strain evidence="3 4">MQZ13P-4</strain>
    </source>
</reference>
<evidence type="ECO:0000256" key="1">
    <source>
        <dbReference type="SAM" id="SignalP"/>
    </source>
</evidence>
<organism evidence="3 4">
    <name type="scientific">Jiella sonneratiae</name>
    <dbReference type="NCBI Taxonomy" id="2816856"/>
    <lineage>
        <taxon>Bacteria</taxon>
        <taxon>Pseudomonadati</taxon>
        <taxon>Pseudomonadota</taxon>
        <taxon>Alphaproteobacteria</taxon>
        <taxon>Hyphomicrobiales</taxon>
        <taxon>Aurantimonadaceae</taxon>
        <taxon>Jiella</taxon>
    </lineage>
</organism>
<dbReference type="EMBL" id="JAFMPY010000008">
    <property type="protein sequence ID" value="MBO0903934.1"/>
    <property type="molecule type" value="Genomic_DNA"/>
</dbReference>
<protein>
    <submittedName>
        <fullName evidence="3">DUF2059 domain-containing protein</fullName>
    </submittedName>
</protein>
<sequence>MIFSQSMRRGLFAAATAMLLVPVAASAQDQKPADQAAAQKAADENISESHLKAARAAIAAIHATDQFDEILPNAATQIKSELISNRPDMDSKISDMVDEAALKLAPRRASLETEVARIYARMFSEDELNDIAQFYSSEAGKKLLAQGPDATRAMLKAAQVWSNGIVRDLRQAAFDGFRAMNGGNAPAESGAPATGQN</sequence>
<accession>A0ABS3J2N5</accession>
<evidence type="ECO:0000313" key="3">
    <source>
        <dbReference type="EMBL" id="MBO0903934.1"/>
    </source>
</evidence>
<dbReference type="InterPro" id="IPR018637">
    <property type="entry name" value="DUF2059"/>
</dbReference>
<gene>
    <name evidence="3" type="ORF">J1C47_09795</name>
</gene>
<evidence type="ECO:0000259" key="2">
    <source>
        <dbReference type="Pfam" id="PF09832"/>
    </source>
</evidence>
<proteinExistence type="predicted"/>
<comment type="caution">
    <text evidence="3">The sequence shown here is derived from an EMBL/GenBank/DDBJ whole genome shotgun (WGS) entry which is preliminary data.</text>
</comment>
<feature type="chain" id="PRO_5046582268" evidence="1">
    <location>
        <begin position="28"/>
        <end position="197"/>
    </location>
</feature>
<name>A0ABS3J2N5_9HYPH</name>
<dbReference type="Proteomes" id="UP000664288">
    <property type="component" value="Unassembled WGS sequence"/>
</dbReference>